<feature type="compositionally biased region" description="Low complexity" evidence="1">
    <location>
        <begin position="99"/>
        <end position="115"/>
    </location>
</feature>
<protein>
    <submittedName>
        <fullName evidence="2">OLC1v1018829C1</fullName>
    </submittedName>
</protein>
<feature type="compositionally biased region" description="Polar residues" evidence="1">
    <location>
        <begin position="123"/>
        <end position="137"/>
    </location>
</feature>
<evidence type="ECO:0000256" key="1">
    <source>
        <dbReference type="SAM" id="MobiDB-lite"/>
    </source>
</evidence>
<dbReference type="AlphaFoldDB" id="A0AAV1ECK7"/>
<feature type="region of interest" description="Disordered" evidence="1">
    <location>
        <begin position="53"/>
        <end position="137"/>
    </location>
</feature>
<evidence type="ECO:0000313" key="2">
    <source>
        <dbReference type="EMBL" id="CAI9117433.1"/>
    </source>
</evidence>
<sequence length="137" mass="14777">MPSLSAMTKTIGVADGIGGWARYGIDSGVYVWKLMDNAVESIQQQPKGKVNLLNHTNVPFPLPPPHNAVASDSSSPMAQVSHQPPPLFPPYKKKKEKPPSSSSFPTSSSLPLQPLHRPPVTVLSPSSKIDNYQASYC</sequence>
<gene>
    <name evidence="2" type="ORF">OLC1_LOCUS23493</name>
</gene>
<accession>A0AAV1ECK7</accession>
<keyword evidence="3" id="KW-1185">Reference proteome</keyword>
<name>A0AAV1ECK7_OLDCO</name>
<reference evidence="2" key="1">
    <citation type="submission" date="2023-03" db="EMBL/GenBank/DDBJ databases">
        <authorList>
            <person name="Julca I."/>
        </authorList>
    </citation>
    <scope>NUCLEOTIDE SEQUENCE</scope>
</reference>
<proteinExistence type="predicted"/>
<dbReference type="EMBL" id="OX459126">
    <property type="protein sequence ID" value="CAI9117433.1"/>
    <property type="molecule type" value="Genomic_DNA"/>
</dbReference>
<dbReference type="Proteomes" id="UP001161247">
    <property type="component" value="Chromosome 9"/>
</dbReference>
<evidence type="ECO:0000313" key="3">
    <source>
        <dbReference type="Proteomes" id="UP001161247"/>
    </source>
</evidence>
<feature type="compositionally biased region" description="Polar residues" evidence="1">
    <location>
        <begin position="70"/>
        <end position="82"/>
    </location>
</feature>
<organism evidence="2 3">
    <name type="scientific">Oldenlandia corymbosa var. corymbosa</name>
    <dbReference type="NCBI Taxonomy" id="529605"/>
    <lineage>
        <taxon>Eukaryota</taxon>
        <taxon>Viridiplantae</taxon>
        <taxon>Streptophyta</taxon>
        <taxon>Embryophyta</taxon>
        <taxon>Tracheophyta</taxon>
        <taxon>Spermatophyta</taxon>
        <taxon>Magnoliopsida</taxon>
        <taxon>eudicotyledons</taxon>
        <taxon>Gunneridae</taxon>
        <taxon>Pentapetalae</taxon>
        <taxon>asterids</taxon>
        <taxon>lamiids</taxon>
        <taxon>Gentianales</taxon>
        <taxon>Rubiaceae</taxon>
        <taxon>Rubioideae</taxon>
        <taxon>Spermacoceae</taxon>
        <taxon>Hedyotis-Oldenlandia complex</taxon>
        <taxon>Oldenlandia</taxon>
    </lineage>
</organism>